<feature type="region of interest" description="Disordered" evidence="7">
    <location>
        <begin position="333"/>
        <end position="392"/>
    </location>
</feature>
<feature type="transmembrane region" description="Helical" evidence="8">
    <location>
        <begin position="75"/>
        <end position="95"/>
    </location>
</feature>
<reference evidence="11" key="3">
    <citation type="submission" date="2020-05" db="UniProtKB">
        <authorList>
            <consortium name="EnsemblMetazoa"/>
        </authorList>
    </citation>
    <scope>IDENTIFICATION</scope>
    <source>
        <strain evidence="11">USDA</strain>
    </source>
</reference>
<reference evidence="10" key="2">
    <citation type="submission" date="2007-04" db="EMBL/GenBank/DDBJ databases">
        <title>The genome of the human body louse.</title>
        <authorList>
            <consortium name="The Human Body Louse Genome Consortium"/>
            <person name="Kirkness E."/>
            <person name="Walenz B."/>
            <person name="Hass B."/>
            <person name="Bruggner R."/>
            <person name="Strausberg R."/>
        </authorList>
    </citation>
    <scope>NUCLEOTIDE SEQUENCE</scope>
    <source>
        <strain evidence="10">USDA</strain>
    </source>
</reference>
<dbReference type="Proteomes" id="UP000009046">
    <property type="component" value="Unassembled WGS sequence"/>
</dbReference>
<dbReference type="OrthoDB" id="10066605at2759"/>
<feature type="region of interest" description="Disordered" evidence="7">
    <location>
        <begin position="193"/>
        <end position="220"/>
    </location>
</feature>
<evidence type="ECO:0000313" key="11">
    <source>
        <dbReference type="EnsemblMetazoa" id="PHUM156840-PA"/>
    </source>
</evidence>
<feature type="region of interest" description="Disordered" evidence="7">
    <location>
        <begin position="142"/>
        <end position="168"/>
    </location>
</feature>
<dbReference type="EMBL" id="DS235111">
    <property type="protein sequence ID" value="EEB12115.1"/>
    <property type="molecule type" value="Genomic_DNA"/>
</dbReference>
<feature type="compositionally biased region" description="Acidic residues" evidence="7">
    <location>
        <begin position="364"/>
        <end position="382"/>
    </location>
</feature>
<dbReference type="EMBL" id="AAZO01001834">
    <property type="status" value="NOT_ANNOTATED_CDS"/>
    <property type="molecule type" value="Genomic_DNA"/>
</dbReference>
<feature type="compositionally biased region" description="Polar residues" evidence="7">
    <location>
        <begin position="305"/>
        <end position="319"/>
    </location>
</feature>
<keyword evidence="12" id="KW-1185">Reference proteome</keyword>
<evidence type="ECO:0000259" key="9">
    <source>
        <dbReference type="Pfam" id="PF25987"/>
    </source>
</evidence>
<feature type="transmembrane region" description="Helical" evidence="8">
    <location>
        <begin position="101"/>
        <end position="119"/>
    </location>
</feature>
<dbReference type="eggNOG" id="ENOG502RY0N">
    <property type="taxonomic scope" value="Eukaryota"/>
</dbReference>
<name>E0VFF9_PEDHC</name>
<comment type="subcellular location">
    <subcellularLocation>
        <location evidence="1">Membrane</location>
        <topology evidence="1">Multi-pass membrane protein</topology>
    </subcellularLocation>
</comment>
<dbReference type="HOGENOM" id="CLU_021783_0_0_1"/>
<gene>
    <name evidence="11" type="primary">8236505</name>
    <name evidence="10" type="ORF">Phum_PHUM156840</name>
</gene>
<dbReference type="PANTHER" id="PTHR35578:SF6">
    <property type="entry name" value="PROLINE-RICH TRANSMEMBRANE PROTEIN 4"/>
    <property type="match status" value="1"/>
</dbReference>
<evidence type="ECO:0000256" key="3">
    <source>
        <dbReference type="ARBA" id="ARBA00022692"/>
    </source>
</evidence>
<keyword evidence="2" id="KW-0597">Phosphoprotein</keyword>
<organism>
    <name type="scientific">Pediculus humanus subsp. corporis</name>
    <name type="common">Body louse</name>
    <dbReference type="NCBI Taxonomy" id="121224"/>
    <lineage>
        <taxon>Eukaryota</taxon>
        <taxon>Metazoa</taxon>
        <taxon>Ecdysozoa</taxon>
        <taxon>Arthropoda</taxon>
        <taxon>Hexapoda</taxon>
        <taxon>Insecta</taxon>
        <taxon>Pterygota</taxon>
        <taxon>Neoptera</taxon>
        <taxon>Paraneoptera</taxon>
        <taxon>Psocodea</taxon>
        <taxon>Troctomorpha</taxon>
        <taxon>Phthiraptera</taxon>
        <taxon>Anoplura</taxon>
        <taxon>Pediculidae</taxon>
        <taxon>Pediculus</taxon>
    </lineage>
</organism>
<dbReference type="KEGG" id="phu:Phum_PHUM156840"/>
<feature type="transmembrane region" description="Helical" evidence="8">
    <location>
        <begin position="42"/>
        <end position="63"/>
    </location>
</feature>
<dbReference type="GeneID" id="8236505"/>
<evidence type="ECO:0000256" key="4">
    <source>
        <dbReference type="ARBA" id="ARBA00022729"/>
    </source>
</evidence>
<evidence type="ECO:0000256" key="6">
    <source>
        <dbReference type="ARBA" id="ARBA00023136"/>
    </source>
</evidence>
<dbReference type="RefSeq" id="XP_002424853.1">
    <property type="nucleotide sequence ID" value="XM_002424808.1"/>
</dbReference>
<evidence type="ECO:0000256" key="1">
    <source>
        <dbReference type="ARBA" id="ARBA00004141"/>
    </source>
</evidence>
<sequence length="562" mass="62935">MSTINGFLCLLGTSRAGSLLIDPYNLKEIMPKIIGQIMWDLGFPSIISAFCLVQLAFLQLTQIQIGPEGLRRKSCLSLIVTAHFILTIGMDIIIVRYVIQYIFLTWGVFLCCNFLYSGYKVMSMIRNIPGGLKHRDLPDPSYKAAGSSGDEKSTKLLTRGSSFQNQTRNTQKFNLKPKLSLRSISDEDVTDKDLTQYRNVEPKSPKCISPKSLSPKQSTKTKEFNFANDLKEMEIVREKKIYDVDEETVEINRKDKMKKSNMAAAVAAAASSSDNNNKGNDGGMRRGSQIMNEGSRKNSFRKDSVSFTQGDSSGSCSTLMDITTKTDEDLIISSTSKNQRQKGKRKIKKKLSWKKNNKEKNAGDDDDEEDDDEDDDDEEETTTQECLLGGKQENATDVSLRSVLNHIAYINRGQQRNGHESGDEDLEKGRKSKVEWVLNITYITAMWGLMLCLSNMGRIYSPFGVPDSRRVVSSLPKVSTTFSSNSTHRIDHVPTGVSGGSGGGGGSEIIFSPWPWLWFQTFCRALELAMGCAMANITRQPTANYRYPRTLSLRHRDTFYSI</sequence>
<reference evidence="10" key="1">
    <citation type="submission" date="2007-04" db="EMBL/GenBank/DDBJ databases">
        <title>Annotation of Pediculus humanus corporis strain USDA.</title>
        <authorList>
            <person name="Kirkness E."/>
            <person name="Hannick L."/>
            <person name="Hass B."/>
            <person name="Bruggner R."/>
            <person name="Lawson D."/>
            <person name="Bidwell S."/>
            <person name="Joardar V."/>
            <person name="Caler E."/>
            <person name="Walenz B."/>
            <person name="Inman J."/>
            <person name="Schobel S."/>
            <person name="Galinsky K."/>
            <person name="Amedeo P."/>
            <person name="Strausberg R."/>
        </authorList>
    </citation>
    <scope>NUCLEOTIDE SEQUENCE</scope>
    <source>
        <strain evidence="10">USDA</strain>
    </source>
</reference>
<feature type="region of interest" description="Disordered" evidence="7">
    <location>
        <begin position="255"/>
        <end position="319"/>
    </location>
</feature>
<keyword evidence="3 8" id="KW-0812">Transmembrane</keyword>
<dbReference type="CTD" id="8236505"/>
<dbReference type="VEuPathDB" id="VectorBase:PHUM156840"/>
<dbReference type="PANTHER" id="PTHR35578">
    <property type="entry name" value="PROLINE-RICH TRANSMEMBRANE PROTEIN 4-RELATED"/>
    <property type="match status" value="1"/>
</dbReference>
<feature type="compositionally biased region" description="Basic residues" evidence="7">
    <location>
        <begin position="339"/>
        <end position="355"/>
    </location>
</feature>
<accession>E0VFF9</accession>
<proteinExistence type="predicted"/>
<dbReference type="InParanoid" id="E0VFF9"/>
<keyword evidence="4" id="KW-0732">Signal</keyword>
<dbReference type="InterPro" id="IPR052836">
    <property type="entry name" value="PRRT_domain-containing"/>
</dbReference>
<keyword evidence="5 8" id="KW-1133">Transmembrane helix</keyword>
<feature type="domain" description="Proline-rich transmembrane protein 3/4" evidence="9">
    <location>
        <begin position="3"/>
        <end position="135"/>
    </location>
</feature>
<feature type="compositionally biased region" description="Basic and acidic residues" evidence="7">
    <location>
        <begin position="193"/>
        <end position="204"/>
    </location>
</feature>
<dbReference type="InterPro" id="IPR059081">
    <property type="entry name" value="PRRT3-4"/>
</dbReference>
<evidence type="ECO:0000313" key="10">
    <source>
        <dbReference type="EMBL" id="EEB12115.1"/>
    </source>
</evidence>
<dbReference type="EMBL" id="AAZO01001835">
    <property type="status" value="NOT_ANNOTATED_CDS"/>
    <property type="molecule type" value="Genomic_DNA"/>
</dbReference>
<feature type="compositionally biased region" description="Basic and acidic residues" evidence="7">
    <location>
        <begin position="294"/>
        <end position="304"/>
    </location>
</feature>
<feature type="compositionally biased region" description="Polar residues" evidence="7">
    <location>
        <begin position="155"/>
        <end position="168"/>
    </location>
</feature>
<dbReference type="Pfam" id="PF25987">
    <property type="entry name" value="PRRT3"/>
    <property type="match status" value="1"/>
</dbReference>
<evidence type="ECO:0000256" key="2">
    <source>
        <dbReference type="ARBA" id="ARBA00022553"/>
    </source>
</evidence>
<evidence type="ECO:0000256" key="8">
    <source>
        <dbReference type="SAM" id="Phobius"/>
    </source>
</evidence>
<protein>
    <recommendedName>
        <fullName evidence="9">Proline-rich transmembrane protein 3/4 domain-containing protein</fullName>
    </recommendedName>
</protein>
<dbReference type="EnsemblMetazoa" id="PHUM156840-RA">
    <property type="protein sequence ID" value="PHUM156840-PA"/>
    <property type="gene ID" value="PHUM156840"/>
</dbReference>
<keyword evidence="6 8" id="KW-0472">Membrane</keyword>
<evidence type="ECO:0000256" key="7">
    <source>
        <dbReference type="SAM" id="MobiDB-lite"/>
    </source>
</evidence>
<evidence type="ECO:0000313" key="12">
    <source>
        <dbReference type="Proteomes" id="UP000009046"/>
    </source>
</evidence>
<evidence type="ECO:0000256" key="5">
    <source>
        <dbReference type="ARBA" id="ARBA00022989"/>
    </source>
</evidence>
<feature type="transmembrane region" description="Helical" evidence="8">
    <location>
        <begin position="436"/>
        <end position="456"/>
    </location>
</feature>
<feature type="compositionally biased region" description="Low complexity" evidence="7">
    <location>
        <begin position="260"/>
        <end position="278"/>
    </location>
</feature>
<dbReference type="AlphaFoldDB" id="E0VFF9"/>